<feature type="domain" description="AB hydrolase-1" evidence="3">
    <location>
        <begin position="4"/>
        <end position="64"/>
    </location>
</feature>
<evidence type="ECO:0000313" key="4">
    <source>
        <dbReference type="Ensembl" id="ENSNNAP00000011431.1"/>
    </source>
</evidence>
<reference evidence="4" key="1">
    <citation type="submission" date="2025-08" db="UniProtKB">
        <authorList>
            <consortium name="Ensembl"/>
        </authorList>
    </citation>
    <scope>IDENTIFICATION</scope>
</reference>
<name>A0A8C6XAR6_NAJNA</name>
<organism evidence="4 5">
    <name type="scientific">Naja naja</name>
    <name type="common">Indian cobra</name>
    <dbReference type="NCBI Taxonomy" id="35670"/>
    <lineage>
        <taxon>Eukaryota</taxon>
        <taxon>Metazoa</taxon>
        <taxon>Chordata</taxon>
        <taxon>Craniata</taxon>
        <taxon>Vertebrata</taxon>
        <taxon>Euteleostomi</taxon>
        <taxon>Lepidosauria</taxon>
        <taxon>Squamata</taxon>
        <taxon>Bifurcata</taxon>
        <taxon>Unidentata</taxon>
        <taxon>Episquamata</taxon>
        <taxon>Toxicofera</taxon>
        <taxon>Serpentes</taxon>
        <taxon>Colubroidea</taxon>
        <taxon>Elapidae</taxon>
        <taxon>Elapinae</taxon>
        <taxon>Naja</taxon>
    </lineage>
</organism>
<evidence type="ECO:0000313" key="5">
    <source>
        <dbReference type="Proteomes" id="UP000694559"/>
    </source>
</evidence>
<keyword evidence="5" id="KW-1185">Reference proteome</keyword>
<dbReference type="GO" id="GO:0016042">
    <property type="term" value="P:lipid catabolic process"/>
    <property type="evidence" value="ECO:0007669"/>
    <property type="project" value="UniProtKB-KW"/>
</dbReference>
<keyword evidence="2" id="KW-0443">Lipid metabolism</keyword>
<dbReference type="PANTHER" id="PTHR11005">
    <property type="entry name" value="LYSOSOMAL ACID LIPASE-RELATED"/>
    <property type="match status" value="1"/>
</dbReference>
<dbReference type="GeneTree" id="ENSGT00940000156860"/>
<dbReference type="InterPro" id="IPR029058">
    <property type="entry name" value="AB_hydrolase_fold"/>
</dbReference>
<evidence type="ECO:0000256" key="2">
    <source>
        <dbReference type="ARBA" id="ARBA00023098"/>
    </source>
</evidence>
<dbReference type="Pfam" id="PF00561">
    <property type="entry name" value="Abhydrolase_1"/>
    <property type="match status" value="1"/>
</dbReference>
<keyword evidence="1" id="KW-0442">Lipid degradation</keyword>
<evidence type="ECO:0000256" key="1">
    <source>
        <dbReference type="ARBA" id="ARBA00022963"/>
    </source>
</evidence>
<dbReference type="SUPFAM" id="SSF53474">
    <property type="entry name" value="alpha/beta-Hydrolases"/>
    <property type="match status" value="1"/>
</dbReference>
<dbReference type="InterPro" id="IPR000073">
    <property type="entry name" value="AB_hydrolase_1"/>
</dbReference>
<sequence>MGYYDIPAVINFILNKTKQQQLYYVGHSQGTTAGFIAFSSWPELAERIKVFFGMGPIVTLTHATYPLFKIFFNPLLVQFILLCNSKKLRFNTIILFYCKSIRMDMYLAHSPAGTSSQNLLHWKQVGFLCHSPSTTVLGTKPSFQGFVKDQHGWDQSSHIHGTQSSPSS</sequence>
<evidence type="ECO:0000259" key="3">
    <source>
        <dbReference type="Pfam" id="PF00561"/>
    </source>
</evidence>
<dbReference type="OrthoDB" id="9974421at2759"/>
<dbReference type="AlphaFoldDB" id="A0A8C6XAR6"/>
<dbReference type="Ensembl" id="ENSNNAT00000011954.1">
    <property type="protein sequence ID" value="ENSNNAP00000011431.1"/>
    <property type="gene ID" value="ENSNNAG00000007660.1"/>
</dbReference>
<accession>A0A8C6XAR6</accession>
<protein>
    <recommendedName>
        <fullName evidence="3">AB hydrolase-1 domain-containing protein</fullName>
    </recommendedName>
</protein>
<dbReference type="Gene3D" id="3.40.50.1820">
    <property type="entry name" value="alpha/beta hydrolase"/>
    <property type="match status" value="1"/>
</dbReference>
<reference evidence="4" key="2">
    <citation type="submission" date="2025-09" db="UniProtKB">
        <authorList>
            <consortium name="Ensembl"/>
        </authorList>
    </citation>
    <scope>IDENTIFICATION</scope>
</reference>
<proteinExistence type="predicted"/>
<dbReference type="Proteomes" id="UP000694559">
    <property type="component" value="Unplaced"/>
</dbReference>